<sequence>MKFLASVAALGAMAVSVSAFVFPSEPLAASKYKPNDIMNISWTEDNKPPLLSSAPIFNIYFMTGSNLVQTKLATVAENVDPSKTTSVPYKVPYVSPPGQIYFLYFETKDLKGQAWATRFTVTDELGTAMPTFDPLTNPGGNGTIVTPTPKPTTAAPTATGNDANPTATAAGKSGASTLTASMSVAAAVVGALAMAAF</sequence>
<dbReference type="PANTHER" id="PTHR40633:SF1">
    <property type="entry name" value="GPI ANCHORED SERINE-THREONINE RICH PROTEIN (AFU_ORTHOLOGUE AFUA_1G03630)"/>
    <property type="match status" value="1"/>
</dbReference>
<keyword evidence="6" id="KW-1185">Reference proteome</keyword>
<proteinExistence type="predicted"/>
<dbReference type="InterPro" id="IPR052982">
    <property type="entry name" value="SRP1/TIP1-like"/>
</dbReference>
<evidence type="ECO:0000259" key="4">
    <source>
        <dbReference type="Pfam" id="PF10342"/>
    </source>
</evidence>
<evidence type="ECO:0000256" key="1">
    <source>
        <dbReference type="ARBA" id="ARBA00022729"/>
    </source>
</evidence>
<feature type="domain" description="Yeast cell wall synthesis Kre9/Knh1-like N-terminal" evidence="4">
    <location>
        <begin position="26"/>
        <end position="121"/>
    </location>
</feature>
<reference evidence="5" key="1">
    <citation type="journal article" date="2020" name="Fungal Divers.">
        <title>Resolving the Mortierellaceae phylogeny through synthesis of multi-gene phylogenetics and phylogenomics.</title>
        <authorList>
            <person name="Vandepol N."/>
            <person name="Liber J."/>
            <person name="Desiro A."/>
            <person name="Na H."/>
            <person name="Kennedy M."/>
            <person name="Barry K."/>
            <person name="Grigoriev I.V."/>
            <person name="Miller A.N."/>
            <person name="O'Donnell K."/>
            <person name="Stajich J.E."/>
            <person name="Bonito G."/>
        </authorList>
    </citation>
    <scope>NUCLEOTIDE SEQUENCE</scope>
    <source>
        <strain evidence="5">NVP1</strain>
    </source>
</reference>
<dbReference type="EMBL" id="JAAAUY010000110">
    <property type="protein sequence ID" value="KAF9335228.1"/>
    <property type="molecule type" value="Genomic_DNA"/>
</dbReference>
<keyword evidence="1 3" id="KW-0732">Signal</keyword>
<dbReference type="Proteomes" id="UP000696485">
    <property type="component" value="Unassembled WGS sequence"/>
</dbReference>
<dbReference type="Pfam" id="PF10342">
    <property type="entry name" value="Kre9_KNH"/>
    <property type="match status" value="1"/>
</dbReference>
<gene>
    <name evidence="5" type="ORF">BG006_000617</name>
</gene>
<protein>
    <recommendedName>
        <fullName evidence="4">Yeast cell wall synthesis Kre9/Knh1-like N-terminal domain-containing protein</fullName>
    </recommendedName>
</protein>
<feature type="region of interest" description="Disordered" evidence="2">
    <location>
        <begin position="148"/>
        <end position="172"/>
    </location>
</feature>
<evidence type="ECO:0000256" key="3">
    <source>
        <dbReference type="SAM" id="SignalP"/>
    </source>
</evidence>
<dbReference type="PANTHER" id="PTHR40633">
    <property type="entry name" value="MATRIX PROTEIN, PUTATIVE (AFU_ORTHOLOGUE AFUA_8G05410)-RELATED"/>
    <property type="match status" value="1"/>
</dbReference>
<evidence type="ECO:0000313" key="5">
    <source>
        <dbReference type="EMBL" id="KAF9335228.1"/>
    </source>
</evidence>
<dbReference type="AlphaFoldDB" id="A0A9P5SS34"/>
<evidence type="ECO:0000256" key="2">
    <source>
        <dbReference type="SAM" id="MobiDB-lite"/>
    </source>
</evidence>
<comment type="caution">
    <text evidence="5">The sequence shown here is derived from an EMBL/GenBank/DDBJ whole genome shotgun (WGS) entry which is preliminary data.</text>
</comment>
<feature type="signal peptide" evidence="3">
    <location>
        <begin position="1"/>
        <end position="19"/>
    </location>
</feature>
<evidence type="ECO:0000313" key="6">
    <source>
        <dbReference type="Proteomes" id="UP000696485"/>
    </source>
</evidence>
<accession>A0A9P5SS34</accession>
<feature type="compositionally biased region" description="Low complexity" evidence="2">
    <location>
        <begin position="151"/>
        <end position="172"/>
    </location>
</feature>
<dbReference type="InterPro" id="IPR018466">
    <property type="entry name" value="Kre9/Knh1-like_N"/>
</dbReference>
<organism evidence="5 6">
    <name type="scientific">Podila minutissima</name>
    <dbReference type="NCBI Taxonomy" id="64525"/>
    <lineage>
        <taxon>Eukaryota</taxon>
        <taxon>Fungi</taxon>
        <taxon>Fungi incertae sedis</taxon>
        <taxon>Mucoromycota</taxon>
        <taxon>Mortierellomycotina</taxon>
        <taxon>Mortierellomycetes</taxon>
        <taxon>Mortierellales</taxon>
        <taxon>Mortierellaceae</taxon>
        <taxon>Podila</taxon>
    </lineage>
</organism>
<name>A0A9P5SS34_9FUNG</name>
<feature type="chain" id="PRO_5040124956" description="Yeast cell wall synthesis Kre9/Knh1-like N-terminal domain-containing protein" evidence="3">
    <location>
        <begin position="20"/>
        <end position="197"/>
    </location>
</feature>